<evidence type="ECO:0000313" key="4">
    <source>
        <dbReference type="Proteomes" id="UP000220102"/>
    </source>
</evidence>
<evidence type="ECO:0000313" key="3">
    <source>
        <dbReference type="EMBL" id="PEN13204.1"/>
    </source>
</evidence>
<evidence type="ECO:0000256" key="2">
    <source>
        <dbReference type="SAM" id="Phobius"/>
    </source>
</evidence>
<accession>A0A2A8CX90</accession>
<dbReference type="AlphaFoldDB" id="A0A2A8CX90"/>
<keyword evidence="2" id="KW-1133">Transmembrane helix</keyword>
<evidence type="ECO:0000256" key="1">
    <source>
        <dbReference type="SAM" id="MobiDB-lite"/>
    </source>
</evidence>
<protein>
    <submittedName>
        <fullName evidence="3">Uncharacterized protein</fullName>
    </submittedName>
</protein>
<feature type="transmembrane region" description="Helical" evidence="2">
    <location>
        <begin position="15"/>
        <end position="35"/>
    </location>
</feature>
<name>A0A2A8CX90_9BACT</name>
<dbReference type="RefSeq" id="WP_098075797.1">
    <property type="nucleotide sequence ID" value="NZ_PDEQ01000005.1"/>
</dbReference>
<organism evidence="3 4">
    <name type="scientific">Longibacter salinarum</name>
    <dbReference type="NCBI Taxonomy" id="1850348"/>
    <lineage>
        <taxon>Bacteria</taxon>
        <taxon>Pseudomonadati</taxon>
        <taxon>Rhodothermota</taxon>
        <taxon>Rhodothermia</taxon>
        <taxon>Rhodothermales</taxon>
        <taxon>Salisaetaceae</taxon>
        <taxon>Longibacter</taxon>
    </lineage>
</organism>
<comment type="caution">
    <text evidence="3">The sequence shown here is derived from an EMBL/GenBank/DDBJ whole genome shotgun (WGS) entry which is preliminary data.</text>
</comment>
<reference evidence="3 4" key="1">
    <citation type="submission" date="2017-10" db="EMBL/GenBank/DDBJ databases">
        <title>Draft genome of Longibacter Salinarum.</title>
        <authorList>
            <person name="Goh K.M."/>
            <person name="Shamsir M.S."/>
            <person name="Lim S.W."/>
        </authorList>
    </citation>
    <scope>NUCLEOTIDE SEQUENCE [LARGE SCALE GENOMIC DNA]</scope>
    <source>
        <strain evidence="3 4">KCTC 52045</strain>
    </source>
</reference>
<gene>
    <name evidence="3" type="ORF">CRI94_11220</name>
</gene>
<keyword evidence="2" id="KW-0472">Membrane</keyword>
<keyword evidence="4" id="KW-1185">Reference proteome</keyword>
<dbReference type="EMBL" id="PDEQ01000005">
    <property type="protein sequence ID" value="PEN13204.1"/>
    <property type="molecule type" value="Genomic_DNA"/>
</dbReference>
<proteinExistence type="predicted"/>
<keyword evidence="2" id="KW-0812">Transmembrane</keyword>
<feature type="region of interest" description="Disordered" evidence="1">
    <location>
        <begin position="44"/>
        <end position="71"/>
    </location>
</feature>
<dbReference type="Proteomes" id="UP000220102">
    <property type="component" value="Unassembled WGS sequence"/>
</dbReference>
<sequence length="71" mass="7670">MSESSFNIERATNGLVLALFLASALFLGVILYYVLRDMDQRAPSDAEPQAVVHPMPSPGQHAEPLMSSPIA</sequence>